<organism evidence="1">
    <name type="scientific">Telmatobacter sp. DSM 110680</name>
    <dbReference type="NCBI Taxonomy" id="3036704"/>
    <lineage>
        <taxon>Bacteria</taxon>
        <taxon>Pseudomonadati</taxon>
        <taxon>Acidobacteriota</taxon>
        <taxon>Terriglobia</taxon>
        <taxon>Terriglobales</taxon>
        <taxon>Acidobacteriaceae</taxon>
        <taxon>Telmatobacter</taxon>
    </lineage>
</organism>
<accession>A0AAU7DML0</accession>
<reference evidence="1" key="1">
    <citation type="submission" date="2023-03" db="EMBL/GenBank/DDBJ databases">
        <title>Edaphobacter sp.</title>
        <authorList>
            <person name="Huber K.J."/>
            <person name="Papendorf J."/>
            <person name="Pilke C."/>
            <person name="Bunk B."/>
            <person name="Sproeer C."/>
            <person name="Pester M."/>
        </authorList>
    </citation>
    <scope>NUCLEOTIDE SEQUENCE</scope>
    <source>
        <strain evidence="1">DSM 110680</strain>
    </source>
</reference>
<gene>
    <name evidence="1" type="ORF">P8935_08725</name>
</gene>
<sequence length="60" mass="6608">MNERQSEVKDFSPIDSRANLFYFLRITSGLVAGSGRKAVVDSALSDRPIDVGQKPNRLAL</sequence>
<dbReference type="AlphaFoldDB" id="A0AAU7DML0"/>
<proteinExistence type="predicted"/>
<evidence type="ECO:0000313" key="1">
    <source>
        <dbReference type="EMBL" id="XBH19387.1"/>
    </source>
</evidence>
<protein>
    <submittedName>
        <fullName evidence="1">Uncharacterized protein</fullName>
    </submittedName>
</protein>
<dbReference type="EMBL" id="CP121196">
    <property type="protein sequence ID" value="XBH19387.1"/>
    <property type="molecule type" value="Genomic_DNA"/>
</dbReference>
<dbReference type="RefSeq" id="WP_348264604.1">
    <property type="nucleotide sequence ID" value="NZ_CP121196.1"/>
</dbReference>
<name>A0AAU7DML0_9BACT</name>